<feature type="modified residue" description="N6-(pyridoxal phosphate)lysine" evidence="4">
    <location>
        <position position="186"/>
    </location>
</feature>
<gene>
    <name evidence="6" type="ORF">FG384_05390</name>
</gene>
<proteinExistence type="inferred from homology"/>
<dbReference type="CDD" id="cd00616">
    <property type="entry name" value="AHBA_syn"/>
    <property type="match status" value="1"/>
</dbReference>
<dbReference type="GO" id="GO:0030170">
    <property type="term" value="F:pyridoxal phosphate binding"/>
    <property type="evidence" value="ECO:0007669"/>
    <property type="project" value="UniProtKB-ARBA"/>
</dbReference>
<dbReference type="SUPFAM" id="SSF53383">
    <property type="entry name" value="PLP-dependent transferases"/>
    <property type="match status" value="1"/>
</dbReference>
<organism evidence="6 7">
    <name type="scientific">Psychrobacillus vulpis</name>
    <dbReference type="NCBI Taxonomy" id="2325572"/>
    <lineage>
        <taxon>Bacteria</taxon>
        <taxon>Bacillati</taxon>
        <taxon>Bacillota</taxon>
        <taxon>Bacilli</taxon>
        <taxon>Bacillales</taxon>
        <taxon>Bacillaceae</taxon>
        <taxon>Psychrobacillus</taxon>
    </lineage>
</organism>
<dbReference type="FunFam" id="3.40.640.10:FF:000089">
    <property type="entry name" value="Aminotransferase, DegT/DnrJ/EryC1/StrS family"/>
    <property type="match status" value="1"/>
</dbReference>
<feature type="active site" description="Proton acceptor" evidence="3">
    <location>
        <position position="186"/>
    </location>
</feature>
<dbReference type="GO" id="GO:0000271">
    <property type="term" value="P:polysaccharide biosynthetic process"/>
    <property type="evidence" value="ECO:0007669"/>
    <property type="project" value="TreeGrafter"/>
</dbReference>
<sequence length="369" mass="41616">MKISMVDTKEQYEELKPELLKILDEVMSSSIFIIGENVKQIEKNVANLNKVNHGIGCSNGSDAIHIALEASGVGPGDEVITTSFTFFATAGSIVRAGAKPVFVDIDPITFNIDVKKIESAITNNTKAILPVHLYGQMADMESVYKIAKKHNLIIIEDAAQAIGAKFAGKSPGELSSAATFSFYPSKNLGAYGDGGMIITNDDEIADRMRVIRVHGAKPKYYHHVLGYNSRLDEMQAAILNIKFPKLKEWNELRRKKADYYSYLFDQYGLSQVALPKEINNSYHVYHQYTIRVDKRSELQEYLEAHGIETTIYYPLPLHLQPVFKYLDYKDGDLPETEKASKEVLSLPIYPELNEDTQRFIVSKIRDFFN</sequence>
<evidence type="ECO:0000256" key="5">
    <source>
        <dbReference type="RuleBase" id="RU004508"/>
    </source>
</evidence>
<dbReference type="GO" id="GO:0008483">
    <property type="term" value="F:transaminase activity"/>
    <property type="evidence" value="ECO:0007669"/>
    <property type="project" value="UniProtKB-KW"/>
</dbReference>
<dbReference type="Gene3D" id="3.40.640.10">
    <property type="entry name" value="Type I PLP-dependent aspartate aminotransferase-like (Major domain)"/>
    <property type="match status" value="1"/>
</dbReference>
<dbReference type="InterPro" id="IPR015424">
    <property type="entry name" value="PyrdxlP-dep_Trfase"/>
</dbReference>
<evidence type="ECO:0000256" key="2">
    <source>
        <dbReference type="ARBA" id="ARBA00037999"/>
    </source>
</evidence>
<dbReference type="OrthoDB" id="9810913at2"/>
<comment type="caution">
    <text evidence="6">The sequence shown here is derived from an EMBL/GenBank/DDBJ whole genome shotgun (WGS) entry which is preliminary data.</text>
</comment>
<evidence type="ECO:0000256" key="1">
    <source>
        <dbReference type="ARBA" id="ARBA00022898"/>
    </source>
</evidence>
<dbReference type="PANTHER" id="PTHR30244:SF36">
    <property type="entry name" value="3-OXO-GLUCOSE-6-PHOSPHATE:GLUTAMATE AMINOTRANSFERASE"/>
    <property type="match status" value="1"/>
</dbReference>
<comment type="similarity">
    <text evidence="2 5">Belongs to the DegT/DnrJ/EryC1 family.</text>
</comment>
<dbReference type="InterPro" id="IPR015421">
    <property type="entry name" value="PyrdxlP-dep_Trfase_major"/>
</dbReference>
<evidence type="ECO:0000313" key="7">
    <source>
        <dbReference type="Proteomes" id="UP000316626"/>
    </source>
</evidence>
<dbReference type="InterPro" id="IPR000653">
    <property type="entry name" value="DegT/StrS_aminotransferase"/>
</dbReference>
<dbReference type="Pfam" id="PF01041">
    <property type="entry name" value="DegT_DnrJ_EryC1"/>
    <property type="match status" value="1"/>
</dbReference>
<dbReference type="InterPro" id="IPR015422">
    <property type="entry name" value="PyrdxlP-dep_Trfase_small"/>
</dbReference>
<keyword evidence="1 4" id="KW-0663">Pyridoxal phosphate</keyword>
<protein>
    <submittedName>
        <fullName evidence="6">DegT/DnrJ/EryC1/StrS family aminotransferase</fullName>
    </submittedName>
</protein>
<reference evidence="6 7" key="1">
    <citation type="submission" date="2019-06" db="EMBL/GenBank/DDBJ databases">
        <title>Psychrobacillus vulpis sp. nov., a new species isolated from feces of a red fox that inhabits in The Tablas de Daimiel Natural Park, Albacete, Spain.</title>
        <authorList>
            <person name="Rodriguez M."/>
            <person name="Reina J.C."/>
            <person name="Bejar V."/>
            <person name="Llamas I."/>
        </authorList>
    </citation>
    <scope>NUCLEOTIDE SEQUENCE [LARGE SCALE GENOMIC DNA]</scope>
    <source>
        <strain evidence="6 7">Z8</strain>
    </source>
</reference>
<keyword evidence="7" id="KW-1185">Reference proteome</keyword>
<dbReference type="Gene3D" id="3.90.1150.10">
    <property type="entry name" value="Aspartate Aminotransferase, domain 1"/>
    <property type="match status" value="1"/>
</dbReference>
<dbReference type="RefSeq" id="WP_142641560.1">
    <property type="nucleotide sequence ID" value="NZ_VDGI01000003.1"/>
</dbReference>
<evidence type="ECO:0000313" key="6">
    <source>
        <dbReference type="EMBL" id="TQR21029.1"/>
    </source>
</evidence>
<evidence type="ECO:0000256" key="4">
    <source>
        <dbReference type="PIRSR" id="PIRSR000390-2"/>
    </source>
</evidence>
<keyword evidence="6" id="KW-0808">Transferase</keyword>
<keyword evidence="6" id="KW-0032">Aminotransferase</keyword>
<dbReference type="Proteomes" id="UP000316626">
    <property type="component" value="Unassembled WGS sequence"/>
</dbReference>
<name>A0A544TUB5_9BACI</name>
<dbReference type="PANTHER" id="PTHR30244">
    <property type="entry name" value="TRANSAMINASE"/>
    <property type="match status" value="1"/>
</dbReference>
<dbReference type="PIRSF" id="PIRSF000390">
    <property type="entry name" value="PLP_StrS"/>
    <property type="match status" value="1"/>
</dbReference>
<accession>A0A544TUB5</accession>
<dbReference type="AlphaFoldDB" id="A0A544TUB5"/>
<dbReference type="EMBL" id="VDGI01000003">
    <property type="protein sequence ID" value="TQR21029.1"/>
    <property type="molecule type" value="Genomic_DNA"/>
</dbReference>
<evidence type="ECO:0000256" key="3">
    <source>
        <dbReference type="PIRSR" id="PIRSR000390-1"/>
    </source>
</evidence>